<protein>
    <submittedName>
        <fullName evidence="2">Phospholipid-transporting ATPase 9</fullName>
    </submittedName>
</protein>
<dbReference type="Proteomes" id="UP000265520">
    <property type="component" value="Unassembled WGS sequence"/>
</dbReference>
<reference evidence="2 3" key="1">
    <citation type="journal article" date="2018" name="Front. Plant Sci.">
        <title>Red Clover (Trifolium pratense) and Zigzag Clover (T. medium) - A Picture of Genomic Similarities and Differences.</title>
        <authorList>
            <person name="Dluhosova J."/>
            <person name="Istvanek J."/>
            <person name="Nedelnik J."/>
            <person name="Repkova J."/>
        </authorList>
    </citation>
    <scope>NUCLEOTIDE SEQUENCE [LARGE SCALE GENOMIC DNA]</scope>
    <source>
        <strain evidence="3">cv. 10/8</strain>
        <tissue evidence="2">Leaf</tissue>
    </source>
</reference>
<accession>A0A392QQZ9</accession>
<feature type="region of interest" description="Disordered" evidence="1">
    <location>
        <begin position="31"/>
        <end position="52"/>
    </location>
</feature>
<organism evidence="2 3">
    <name type="scientific">Trifolium medium</name>
    <dbReference type="NCBI Taxonomy" id="97028"/>
    <lineage>
        <taxon>Eukaryota</taxon>
        <taxon>Viridiplantae</taxon>
        <taxon>Streptophyta</taxon>
        <taxon>Embryophyta</taxon>
        <taxon>Tracheophyta</taxon>
        <taxon>Spermatophyta</taxon>
        <taxon>Magnoliopsida</taxon>
        <taxon>eudicotyledons</taxon>
        <taxon>Gunneridae</taxon>
        <taxon>Pentapetalae</taxon>
        <taxon>rosids</taxon>
        <taxon>fabids</taxon>
        <taxon>Fabales</taxon>
        <taxon>Fabaceae</taxon>
        <taxon>Papilionoideae</taxon>
        <taxon>50 kb inversion clade</taxon>
        <taxon>NPAAA clade</taxon>
        <taxon>Hologalegina</taxon>
        <taxon>IRL clade</taxon>
        <taxon>Trifolieae</taxon>
        <taxon>Trifolium</taxon>
    </lineage>
</organism>
<feature type="non-terminal residue" evidence="2">
    <location>
        <position position="1"/>
    </location>
</feature>
<dbReference type="AlphaFoldDB" id="A0A392QQZ9"/>
<evidence type="ECO:0000313" key="2">
    <source>
        <dbReference type="EMBL" id="MCI26060.1"/>
    </source>
</evidence>
<dbReference type="EMBL" id="LXQA010151065">
    <property type="protein sequence ID" value="MCI26060.1"/>
    <property type="molecule type" value="Genomic_DNA"/>
</dbReference>
<keyword evidence="3" id="KW-1185">Reference proteome</keyword>
<evidence type="ECO:0000313" key="3">
    <source>
        <dbReference type="Proteomes" id="UP000265520"/>
    </source>
</evidence>
<proteinExistence type="predicted"/>
<name>A0A392QQZ9_9FABA</name>
<evidence type="ECO:0000256" key="1">
    <source>
        <dbReference type="SAM" id="MobiDB-lite"/>
    </source>
</evidence>
<comment type="caution">
    <text evidence="2">The sequence shown here is derived from an EMBL/GenBank/DDBJ whole genome shotgun (WGS) entry which is preliminary data.</text>
</comment>
<sequence length="52" mass="5720">AESPDEAAFVIAAREVGFTFYKRSQNSLSMKELDPVSGNEIERSKNPDTSLS</sequence>